<accession>A0A2G5EPV0</accession>
<sequence length="75" mass="9072">MIGIYLLQNKAHNCLDLVVRFHFLFSFLREVERPNKFINKGFVQEYQGTRCPSTRNKKKQTSYQKVQHHCWKKTI</sequence>
<keyword evidence="2" id="KW-1185">Reference proteome</keyword>
<proteinExistence type="predicted"/>
<name>A0A2G5EPV0_AQUCA</name>
<protein>
    <submittedName>
        <fullName evidence="1">Uncharacterized protein</fullName>
    </submittedName>
</protein>
<reference evidence="1 2" key="1">
    <citation type="submission" date="2017-09" db="EMBL/GenBank/DDBJ databases">
        <title>WGS assembly of Aquilegia coerulea Goldsmith.</title>
        <authorList>
            <person name="Hodges S."/>
            <person name="Kramer E."/>
            <person name="Nordborg M."/>
            <person name="Tomkins J."/>
            <person name="Borevitz J."/>
            <person name="Derieg N."/>
            <person name="Yan J."/>
            <person name="Mihaltcheva S."/>
            <person name="Hayes R.D."/>
            <person name="Rokhsar D."/>
        </authorList>
    </citation>
    <scope>NUCLEOTIDE SEQUENCE [LARGE SCALE GENOMIC DNA]</scope>
    <source>
        <strain evidence="2">cv. Goldsmith</strain>
    </source>
</reference>
<evidence type="ECO:0000313" key="2">
    <source>
        <dbReference type="Proteomes" id="UP000230069"/>
    </source>
</evidence>
<dbReference type="EMBL" id="KZ305023">
    <property type="protein sequence ID" value="PIA57637.1"/>
    <property type="molecule type" value="Genomic_DNA"/>
</dbReference>
<gene>
    <name evidence="1" type="ORF">AQUCO_00600396v1</name>
</gene>
<dbReference type="AlphaFoldDB" id="A0A2G5EPV0"/>
<dbReference type="Proteomes" id="UP000230069">
    <property type="component" value="Unassembled WGS sequence"/>
</dbReference>
<organism evidence="1 2">
    <name type="scientific">Aquilegia coerulea</name>
    <name type="common">Rocky mountain columbine</name>
    <dbReference type="NCBI Taxonomy" id="218851"/>
    <lineage>
        <taxon>Eukaryota</taxon>
        <taxon>Viridiplantae</taxon>
        <taxon>Streptophyta</taxon>
        <taxon>Embryophyta</taxon>
        <taxon>Tracheophyta</taxon>
        <taxon>Spermatophyta</taxon>
        <taxon>Magnoliopsida</taxon>
        <taxon>Ranunculales</taxon>
        <taxon>Ranunculaceae</taxon>
        <taxon>Thalictroideae</taxon>
        <taxon>Aquilegia</taxon>
    </lineage>
</organism>
<dbReference type="InParanoid" id="A0A2G5EPV0"/>
<evidence type="ECO:0000313" key="1">
    <source>
        <dbReference type="EMBL" id="PIA57637.1"/>
    </source>
</evidence>